<accession>A0A5C6ABI4</accession>
<keyword evidence="2" id="KW-1185">Reference proteome</keyword>
<proteinExistence type="predicted"/>
<dbReference type="OrthoDB" id="9929587at2"/>
<name>A0A5C6ABI4_9BACT</name>
<evidence type="ECO:0000313" key="1">
    <source>
        <dbReference type="EMBL" id="TWT96949.1"/>
    </source>
</evidence>
<dbReference type="Pfam" id="PF07963">
    <property type="entry name" value="N_methyl"/>
    <property type="match status" value="1"/>
</dbReference>
<evidence type="ECO:0000313" key="2">
    <source>
        <dbReference type="Proteomes" id="UP000317421"/>
    </source>
</evidence>
<dbReference type="RefSeq" id="WP_146445447.1">
    <property type="nucleotide sequence ID" value="NZ_SJPR01000003.1"/>
</dbReference>
<organism evidence="1 2">
    <name type="scientific">Botrimarina colliarenosi</name>
    <dbReference type="NCBI Taxonomy" id="2528001"/>
    <lineage>
        <taxon>Bacteria</taxon>
        <taxon>Pseudomonadati</taxon>
        <taxon>Planctomycetota</taxon>
        <taxon>Planctomycetia</taxon>
        <taxon>Pirellulales</taxon>
        <taxon>Lacipirellulaceae</taxon>
        <taxon>Botrimarina</taxon>
    </lineage>
</organism>
<evidence type="ECO:0008006" key="3">
    <source>
        <dbReference type="Google" id="ProtNLM"/>
    </source>
</evidence>
<dbReference type="InterPro" id="IPR012902">
    <property type="entry name" value="N_methyl_site"/>
</dbReference>
<gene>
    <name evidence="1" type="ORF">Pla108_27260</name>
</gene>
<sequence length="144" mass="15054">MRRRRKSRPAFTLLEVILALAILGIALATLGQAVGRSHENARRAADQADLCFAATSLLDEVLVGARPLTVVANEPLANPVDPAGPPVALLSLTIENGPLDGVLVLRASARPNDPAAPLVDTIEIVRWVVDPALEESASSAEAAL</sequence>
<reference evidence="1 2" key="1">
    <citation type="submission" date="2019-02" db="EMBL/GenBank/DDBJ databases">
        <title>Deep-cultivation of Planctomycetes and their phenomic and genomic characterization uncovers novel biology.</title>
        <authorList>
            <person name="Wiegand S."/>
            <person name="Jogler M."/>
            <person name="Boedeker C."/>
            <person name="Pinto D."/>
            <person name="Vollmers J."/>
            <person name="Rivas-Marin E."/>
            <person name="Kohn T."/>
            <person name="Peeters S.H."/>
            <person name="Heuer A."/>
            <person name="Rast P."/>
            <person name="Oberbeckmann S."/>
            <person name="Bunk B."/>
            <person name="Jeske O."/>
            <person name="Meyerdierks A."/>
            <person name="Storesund J.E."/>
            <person name="Kallscheuer N."/>
            <person name="Luecker S."/>
            <person name="Lage O.M."/>
            <person name="Pohl T."/>
            <person name="Merkel B.J."/>
            <person name="Hornburger P."/>
            <person name="Mueller R.-W."/>
            <person name="Bruemmer F."/>
            <person name="Labrenz M."/>
            <person name="Spormann A.M."/>
            <person name="Op Den Camp H."/>
            <person name="Overmann J."/>
            <person name="Amann R."/>
            <person name="Jetten M.S.M."/>
            <person name="Mascher T."/>
            <person name="Medema M.H."/>
            <person name="Devos D.P."/>
            <person name="Kaster A.-K."/>
            <person name="Ovreas L."/>
            <person name="Rohde M."/>
            <person name="Galperin M.Y."/>
            <person name="Jogler C."/>
        </authorList>
    </citation>
    <scope>NUCLEOTIDE SEQUENCE [LARGE SCALE GENOMIC DNA]</scope>
    <source>
        <strain evidence="1 2">Pla108</strain>
    </source>
</reference>
<dbReference type="NCBIfam" id="TIGR02532">
    <property type="entry name" value="IV_pilin_GFxxxE"/>
    <property type="match status" value="1"/>
</dbReference>
<dbReference type="Proteomes" id="UP000317421">
    <property type="component" value="Unassembled WGS sequence"/>
</dbReference>
<dbReference type="EMBL" id="SJPR01000003">
    <property type="protein sequence ID" value="TWT96949.1"/>
    <property type="molecule type" value="Genomic_DNA"/>
</dbReference>
<dbReference type="SUPFAM" id="SSF54523">
    <property type="entry name" value="Pili subunits"/>
    <property type="match status" value="1"/>
</dbReference>
<comment type="caution">
    <text evidence="1">The sequence shown here is derived from an EMBL/GenBank/DDBJ whole genome shotgun (WGS) entry which is preliminary data.</text>
</comment>
<protein>
    <recommendedName>
        <fullName evidence="3">Prepilin-type N-terminal cleavage/methylation domain-containing protein</fullName>
    </recommendedName>
</protein>
<dbReference type="InterPro" id="IPR045584">
    <property type="entry name" value="Pilin-like"/>
</dbReference>
<dbReference type="AlphaFoldDB" id="A0A5C6ABI4"/>